<sequence>MQVHAEWADVNRGSGVVNVPAGWQGQPNFEPGHWVRGVACA</sequence>
<dbReference type="RefSeq" id="WP_156358826.1">
    <property type="nucleotide sequence ID" value="NZ_JAMXAX010000160.1"/>
</dbReference>
<organism evidence="1 2">
    <name type="scientific">Acidovorax facilis</name>
    <dbReference type="NCBI Taxonomy" id="12917"/>
    <lineage>
        <taxon>Bacteria</taxon>
        <taxon>Pseudomonadati</taxon>
        <taxon>Pseudomonadota</taxon>
        <taxon>Betaproteobacteria</taxon>
        <taxon>Burkholderiales</taxon>
        <taxon>Comamonadaceae</taxon>
        <taxon>Acidovorax</taxon>
    </lineage>
</organism>
<dbReference type="Proteomes" id="UP001595693">
    <property type="component" value="Unassembled WGS sequence"/>
</dbReference>
<dbReference type="Pfam" id="PF12779">
    <property type="entry name" value="WXXGXW"/>
    <property type="match status" value="1"/>
</dbReference>
<reference evidence="2" key="1">
    <citation type="journal article" date="2019" name="Int. J. Syst. Evol. Microbiol.">
        <title>The Global Catalogue of Microorganisms (GCM) 10K type strain sequencing project: providing services to taxonomists for standard genome sequencing and annotation.</title>
        <authorList>
            <consortium name="The Broad Institute Genomics Platform"/>
            <consortium name="The Broad Institute Genome Sequencing Center for Infectious Disease"/>
            <person name="Wu L."/>
            <person name="Ma J."/>
        </authorList>
    </citation>
    <scope>NUCLEOTIDE SEQUENCE [LARGE SCALE GENOMIC DNA]</scope>
    <source>
        <strain evidence="2">CCUG 2113</strain>
    </source>
</reference>
<keyword evidence="2" id="KW-1185">Reference proteome</keyword>
<name>A0ABV8D6P0_9BURK</name>
<comment type="caution">
    <text evidence="1">The sequence shown here is derived from an EMBL/GenBank/DDBJ whole genome shotgun (WGS) entry which is preliminary data.</text>
</comment>
<gene>
    <name evidence="1" type="ORF">ACFOW3_05760</name>
</gene>
<evidence type="ECO:0000313" key="1">
    <source>
        <dbReference type="EMBL" id="MFC3934126.1"/>
    </source>
</evidence>
<evidence type="ECO:0000313" key="2">
    <source>
        <dbReference type="Proteomes" id="UP001595693"/>
    </source>
</evidence>
<dbReference type="EMBL" id="JBHSAJ010000010">
    <property type="protein sequence ID" value="MFC3934126.1"/>
    <property type="molecule type" value="Genomic_DNA"/>
</dbReference>
<proteinExistence type="predicted"/>
<accession>A0ABV8D6P0</accession>
<dbReference type="InterPro" id="IPR024447">
    <property type="entry name" value="YXWGXW_rpt"/>
</dbReference>
<protein>
    <submittedName>
        <fullName evidence="1">YXWGXW repeat-containing protein</fullName>
    </submittedName>
</protein>